<comment type="caution">
    <text evidence="4">The sequence shown here is derived from an EMBL/GenBank/DDBJ whole genome shotgun (WGS) entry which is preliminary data.</text>
</comment>
<dbReference type="PROSITE" id="PS50893">
    <property type="entry name" value="ABC_TRANSPORTER_2"/>
    <property type="match status" value="1"/>
</dbReference>
<dbReference type="SUPFAM" id="SSF52540">
    <property type="entry name" value="P-loop containing nucleoside triphosphate hydrolases"/>
    <property type="match status" value="1"/>
</dbReference>
<evidence type="ECO:0000256" key="2">
    <source>
        <dbReference type="ARBA" id="ARBA00022840"/>
    </source>
</evidence>
<accession>A0ABS2E4T3</accession>
<dbReference type="RefSeq" id="WP_191493212.1">
    <property type="nucleotide sequence ID" value="NZ_JACLYY010000001.1"/>
</dbReference>
<dbReference type="Gene3D" id="3.40.50.300">
    <property type="entry name" value="P-loop containing nucleotide triphosphate hydrolases"/>
    <property type="match status" value="1"/>
</dbReference>
<dbReference type="InterPro" id="IPR017871">
    <property type="entry name" value="ABC_transporter-like_CS"/>
</dbReference>
<dbReference type="Proteomes" id="UP000716906">
    <property type="component" value="Unassembled WGS sequence"/>
</dbReference>
<proteinExistence type="predicted"/>
<dbReference type="SMART" id="SM00382">
    <property type="entry name" value="AAA"/>
    <property type="match status" value="1"/>
</dbReference>
<dbReference type="PROSITE" id="PS00211">
    <property type="entry name" value="ABC_TRANSPORTER_1"/>
    <property type="match status" value="1"/>
</dbReference>
<organism evidence="4 5">
    <name type="scientific">Faecalicatena fissicatena</name>
    <dbReference type="NCBI Taxonomy" id="290055"/>
    <lineage>
        <taxon>Bacteria</taxon>
        <taxon>Bacillati</taxon>
        <taxon>Bacillota</taxon>
        <taxon>Clostridia</taxon>
        <taxon>Lachnospirales</taxon>
        <taxon>Lachnospiraceae</taxon>
        <taxon>Faecalicatena</taxon>
    </lineage>
</organism>
<evidence type="ECO:0000256" key="1">
    <source>
        <dbReference type="ARBA" id="ARBA00022741"/>
    </source>
</evidence>
<dbReference type="InterPro" id="IPR003439">
    <property type="entry name" value="ABC_transporter-like_ATP-bd"/>
</dbReference>
<keyword evidence="2 4" id="KW-0067">ATP-binding</keyword>
<feature type="domain" description="ABC transporter" evidence="3">
    <location>
        <begin position="7"/>
        <end position="225"/>
    </location>
</feature>
<gene>
    <name evidence="4" type="ORF">H7U36_00595</name>
</gene>
<name>A0ABS2E4T3_9FIRM</name>
<dbReference type="InterPro" id="IPR003593">
    <property type="entry name" value="AAA+_ATPase"/>
</dbReference>
<dbReference type="GO" id="GO:0005524">
    <property type="term" value="F:ATP binding"/>
    <property type="evidence" value="ECO:0007669"/>
    <property type="project" value="UniProtKB-KW"/>
</dbReference>
<dbReference type="Pfam" id="PF00005">
    <property type="entry name" value="ABC_tran"/>
    <property type="match status" value="1"/>
</dbReference>
<dbReference type="PANTHER" id="PTHR42798:SF6">
    <property type="entry name" value="CELL DIVISION ATP-BINDING PROTEIN FTSE"/>
    <property type="match status" value="1"/>
</dbReference>
<evidence type="ECO:0000313" key="4">
    <source>
        <dbReference type="EMBL" id="MBM6736608.1"/>
    </source>
</evidence>
<evidence type="ECO:0000313" key="5">
    <source>
        <dbReference type="Proteomes" id="UP000716906"/>
    </source>
</evidence>
<evidence type="ECO:0000259" key="3">
    <source>
        <dbReference type="PROSITE" id="PS50893"/>
    </source>
</evidence>
<keyword evidence="1" id="KW-0547">Nucleotide-binding</keyword>
<sequence>MSTEKILEVRDVSYWYDSSKPVLKEVNVSFCTGSVYAITGASGSGKTTLMSLLGGLDTPKKGAVLYRGENIAEIGYEKYRKQCVSFVFQNYNLINYMTSLENVMLTSKTSPLPFLKDVGITEEEARRNVLKLSGGQQQRVAIARAIAAETPVILADEPTGNLDEKTSEDIMRLLKEQAHSRSKCVIVVTHSKSIAAAADHTYEIKNGSLRADFLLPANGRHAIILRR</sequence>
<protein>
    <submittedName>
        <fullName evidence="4">ABC transporter ATP-binding protein</fullName>
    </submittedName>
</protein>
<dbReference type="PANTHER" id="PTHR42798">
    <property type="entry name" value="LIPOPROTEIN-RELEASING SYSTEM ATP-BINDING PROTEIN LOLD"/>
    <property type="match status" value="1"/>
</dbReference>
<dbReference type="EMBL" id="JACLYY010000001">
    <property type="protein sequence ID" value="MBM6736608.1"/>
    <property type="molecule type" value="Genomic_DNA"/>
</dbReference>
<reference evidence="4 5" key="1">
    <citation type="journal article" date="2021" name="Sci. Rep.">
        <title>The distribution of antibiotic resistance genes in chicken gut microbiota commensals.</title>
        <authorList>
            <person name="Juricova H."/>
            <person name="Matiasovicova J."/>
            <person name="Kubasova T."/>
            <person name="Cejkova D."/>
            <person name="Rychlik I."/>
        </authorList>
    </citation>
    <scope>NUCLEOTIDE SEQUENCE [LARGE SCALE GENOMIC DNA]</scope>
    <source>
        <strain evidence="4 5">An773</strain>
    </source>
</reference>
<dbReference type="InterPro" id="IPR027417">
    <property type="entry name" value="P-loop_NTPase"/>
</dbReference>
<keyword evidence="5" id="KW-1185">Reference proteome</keyword>